<reference evidence="1 2" key="1">
    <citation type="submission" date="2018-02" db="EMBL/GenBank/DDBJ databases">
        <title>The genomes of Aspergillus section Nigri reveals drivers in fungal speciation.</title>
        <authorList>
            <consortium name="DOE Joint Genome Institute"/>
            <person name="Vesth T.C."/>
            <person name="Nybo J."/>
            <person name="Theobald S."/>
            <person name="Brandl J."/>
            <person name="Frisvad J.C."/>
            <person name="Nielsen K.F."/>
            <person name="Lyhne E.K."/>
            <person name="Kogle M.E."/>
            <person name="Kuo A."/>
            <person name="Riley R."/>
            <person name="Clum A."/>
            <person name="Nolan M."/>
            <person name="Lipzen A."/>
            <person name="Salamov A."/>
            <person name="Henrissat B."/>
            <person name="Wiebenga A."/>
            <person name="De vries R.P."/>
            <person name="Grigoriev I.V."/>
            <person name="Mortensen U.H."/>
            <person name="Andersen M.R."/>
            <person name="Baker S.E."/>
        </authorList>
    </citation>
    <scope>NUCLEOTIDE SEQUENCE [LARGE SCALE GENOMIC DNA]</scope>
    <source>
        <strain evidence="1 2">CBS 313.89</strain>
    </source>
</reference>
<dbReference type="RefSeq" id="XP_040806816.1">
    <property type="nucleotide sequence ID" value="XM_040938924.1"/>
</dbReference>
<dbReference type="EMBL" id="KZ824621">
    <property type="protein sequence ID" value="RAK82806.1"/>
    <property type="molecule type" value="Genomic_DNA"/>
</dbReference>
<dbReference type="VEuPathDB" id="FungiDB:BO72DRAFT_10812"/>
<dbReference type="Proteomes" id="UP000249789">
    <property type="component" value="Unassembled WGS sequence"/>
</dbReference>
<dbReference type="GeneID" id="63856257"/>
<proteinExistence type="predicted"/>
<gene>
    <name evidence="1" type="ORF">BO72DRAFT_10812</name>
</gene>
<protein>
    <submittedName>
        <fullName evidence="1">Uncharacterized protein</fullName>
    </submittedName>
</protein>
<sequence length="293" mass="33007">MPSNLGGCLARYPRTVSIERTYLYLPRRAKPSQACPKYPMEVQSSRLSPSQVFLDNYHFHLSSRKSLTVTITSTTNKKIMQFFQLLVILAASAWPVSAASCHPFPPSVIEFSAGFQQPNPPRIQAEYQTNFLQHKWNQNLSHITTGFIKNSPSQNFVRADEAYDGGLASSLFNYANTTDDGLVDNILTTYDSQSSTPTVWQGFVNSNFPLFPEDILITYGAAFGGLVRRRFNADLVAAWDIMYQGLIPVTVYVNHCNVMVGQDYFSPVLRTRVVTEYFNIEVGSKSLVSRYHE</sequence>
<evidence type="ECO:0000313" key="2">
    <source>
        <dbReference type="Proteomes" id="UP000249789"/>
    </source>
</evidence>
<dbReference type="OrthoDB" id="3535343at2759"/>
<evidence type="ECO:0000313" key="1">
    <source>
        <dbReference type="EMBL" id="RAK82806.1"/>
    </source>
</evidence>
<dbReference type="AlphaFoldDB" id="A0A8G1S5B5"/>
<organism evidence="1 2">
    <name type="scientific">Aspergillus fijiensis CBS 313.89</name>
    <dbReference type="NCBI Taxonomy" id="1448319"/>
    <lineage>
        <taxon>Eukaryota</taxon>
        <taxon>Fungi</taxon>
        <taxon>Dikarya</taxon>
        <taxon>Ascomycota</taxon>
        <taxon>Pezizomycotina</taxon>
        <taxon>Eurotiomycetes</taxon>
        <taxon>Eurotiomycetidae</taxon>
        <taxon>Eurotiales</taxon>
        <taxon>Aspergillaceae</taxon>
        <taxon>Aspergillus</taxon>
    </lineage>
</organism>
<keyword evidence="2" id="KW-1185">Reference proteome</keyword>
<accession>A0A8G1S5B5</accession>
<name>A0A8G1S5B5_9EURO</name>